<dbReference type="Proteomes" id="UP000181997">
    <property type="component" value="Unassembled WGS sequence"/>
</dbReference>
<dbReference type="Gene3D" id="1.10.1040.10">
    <property type="entry name" value="N-(1-d-carboxylethyl)-l-norvaline Dehydrogenase, domain 2"/>
    <property type="match status" value="1"/>
</dbReference>
<organism evidence="4 5">
    <name type="scientific">[Bacillus] enclensis</name>
    <dbReference type="NCBI Taxonomy" id="1402860"/>
    <lineage>
        <taxon>Bacteria</taxon>
        <taxon>Bacillati</taxon>
        <taxon>Bacillota</taxon>
        <taxon>Bacilli</taxon>
        <taxon>Bacillales</taxon>
        <taxon>Bacillaceae</taxon>
        <taxon>Rossellomorea</taxon>
    </lineage>
</organism>
<name>A0A0V8HGS2_9BACI</name>
<dbReference type="SUPFAM" id="SSF51735">
    <property type="entry name" value="NAD(P)-binding Rossmann-fold domains"/>
    <property type="match status" value="1"/>
</dbReference>
<dbReference type="InterPro" id="IPR003421">
    <property type="entry name" value="Opine_DH"/>
</dbReference>
<dbReference type="PANTHER" id="PTHR38015:SF1">
    <property type="entry name" value="OPINE DEHYDROGENASE DOMAIN-CONTAINING PROTEIN"/>
    <property type="match status" value="1"/>
</dbReference>
<dbReference type="InterPro" id="IPR051729">
    <property type="entry name" value="Opine/Lysopine_DH"/>
</dbReference>
<evidence type="ECO:0000259" key="3">
    <source>
        <dbReference type="Pfam" id="PF02317"/>
    </source>
</evidence>
<protein>
    <submittedName>
        <fullName evidence="4">Opine dehydrogenase</fullName>
    </submittedName>
</protein>
<dbReference type="Pfam" id="PF01210">
    <property type="entry name" value="NAD_Gly3P_dh_N"/>
    <property type="match status" value="1"/>
</dbReference>
<evidence type="ECO:0000259" key="2">
    <source>
        <dbReference type="Pfam" id="PF01210"/>
    </source>
</evidence>
<feature type="domain" description="Glycerol-3-phosphate dehydrogenase NAD-dependent N-terminal" evidence="2">
    <location>
        <begin position="6"/>
        <end position="103"/>
    </location>
</feature>
<sequence length="368" mass="40606">MSLHFGIIGAGNGGHAFAAYLGMKEVEVNWFDIDPKVVEVINDQGGVYVDGQLNGFAPVRNATTDMKELIDSSDVLMVVAPANAHRIIARNCAPYLKDDQIVILNPGSTGGALEFHQELKKSGCSAEIILAETQSLLFACRLKKAGHVSIFGVKRYLPFATFPSNKIESVYELLSPVFPEFRKGENVLEISLGNVNAILHPAPSLFNLPQVEKQIPFLHYWEGITGGISILLDKMDEERLEIGKAYQLSLPSTKDLLRSFYGVEGDTMEELVQNNQAYKTITGANSFSSRYFTEDIPMGLIPMQELARAANVPTPTIDAIIQLSSSIFKDDFKSSARTLDRLGLSQMTLHEILQYVEHGEAQKIINNQ</sequence>
<proteinExistence type="predicted"/>
<evidence type="ECO:0000256" key="1">
    <source>
        <dbReference type="ARBA" id="ARBA00023002"/>
    </source>
</evidence>
<reference evidence="5" key="1">
    <citation type="submission" date="2016-08" db="EMBL/GenBank/DDBJ databases">
        <authorList>
            <person name="Varghese N."/>
            <person name="Submissions Spin"/>
        </authorList>
    </citation>
    <scope>NUCLEOTIDE SEQUENCE [LARGE SCALE GENOMIC DNA]</scope>
    <source>
        <strain evidence="5">SGD-1123</strain>
    </source>
</reference>
<dbReference type="AlphaFoldDB" id="A0A0V8HGS2"/>
<evidence type="ECO:0000313" key="4">
    <source>
        <dbReference type="EMBL" id="SCC15103.1"/>
    </source>
</evidence>
<dbReference type="EMBL" id="FMAU01000003">
    <property type="protein sequence ID" value="SCC15103.1"/>
    <property type="molecule type" value="Genomic_DNA"/>
</dbReference>
<dbReference type="InterPro" id="IPR011128">
    <property type="entry name" value="G3P_DH_NAD-dep_N"/>
</dbReference>
<dbReference type="GO" id="GO:0016616">
    <property type="term" value="F:oxidoreductase activity, acting on the CH-OH group of donors, NAD or NADP as acceptor"/>
    <property type="evidence" value="ECO:0007669"/>
    <property type="project" value="InterPro"/>
</dbReference>
<dbReference type="Pfam" id="PF02317">
    <property type="entry name" value="Octopine_DH"/>
    <property type="match status" value="1"/>
</dbReference>
<gene>
    <name evidence="4" type="ORF">GA0061094_2720</name>
</gene>
<evidence type="ECO:0000313" key="5">
    <source>
        <dbReference type="Proteomes" id="UP000181997"/>
    </source>
</evidence>
<keyword evidence="1" id="KW-0560">Oxidoreductase</keyword>
<dbReference type="InterPro" id="IPR013328">
    <property type="entry name" value="6PGD_dom2"/>
</dbReference>
<dbReference type="Gene3D" id="3.40.50.720">
    <property type="entry name" value="NAD(P)-binding Rossmann-like Domain"/>
    <property type="match status" value="1"/>
</dbReference>
<feature type="domain" description="Opine dehydrogenase" evidence="3">
    <location>
        <begin position="185"/>
        <end position="327"/>
    </location>
</feature>
<dbReference type="InterPro" id="IPR008927">
    <property type="entry name" value="6-PGluconate_DH-like_C_sf"/>
</dbReference>
<dbReference type="RefSeq" id="WP_058298830.1">
    <property type="nucleotide sequence ID" value="NZ_FMAU01000003.1"/>
</dbReference>
<dbReference type="InterPro" id="IPR036291">
    <property type="entry name" value="NAD(P)-bd_dom_sf"/>
</dbReference>
<dbReference type="GO" id="GO:0046168">
    <property type="term" value="P:glycerol-3-phosphate catabolic process"/>
    <property type="evidence" value="ECO:0007669"/>
    <property type="project" value="InterPro"/>
</dbReference>
<dbReference type="PANTHER" id="PTHR38015">
    <property type="entry name" value="BLR6086 PROTEIN"/>
    <property type="match status" value="1"/>
</dbReference>
<dbReference type="OrthoDB" id="1073746at2"/>
<accession>A0A0V8HGS2</accession>
<keyword evidence="5" id="KW-1185">Reference proteome</keyword>
<dbReference type="GO" id="GO:0051287">
    <property type="term" value="F:NAD binding"/>
    <property type="evidence" value="ECO:0007669"/>
    <property type="project" value="InterPro"/>
</dbReference>
<dbReference type="SUPFAM" id="SSF48179">
    <property type="entry name" value="6-phosphogluconate dehydrogenase C-terminal domain-like"/>
    <property type="match status" value="1"/>
</dbReference>